<name>A0AAQ3S4W9_VIGMU</name>
<accession>A0AAQ3S4W9</accession>
<dbReference type="EMBL" id="CP144698">
    <property type="protein sequence ID" value="WVZ16503.1"/>
    <property type="molecule type" value="Genomic_DNA"/>
</dbReference>
<evidence type="ECO:0000313" key="2">
    <source>
        <dbReference type="Proteomes" id="UP001374535"/>
    </source>
</evidence>
<reference evidence="1 2" key="1">
    <citation type="journal article" date="2023" name="Life. Sci Alliance">
        <title>Evolutionary insights into 3D genome organization and epigenetic landscape of Vigna mungo.</title>
        <authorList>
            <person name="Junaid A."/>
            <person name="Singh B."/>
            <person name="Bhatia S."/>
        </authorList>
    </citation>
    <scope>NUCLEOTIDE SEQUENCE [LARGE SCALE GENOMIC DNA]</scope>
    <source>
        <strain evidence="1">Urdbean</strain>
    </source>
</reference>
<dbReference type="Proteomes" id="UP001374535">
    <property type="component" value="Chromosome 3"/>
</dbReference>
<sequence>MIERKKPVEEKEIGSMMSGLPLPPVTNVTVKELIKGLFKADALEFNLHVTALCQKVEGGPDIKVVHAQCAQKEHDLVAKIDNLFLMQHVNHKALEEWDKKYKSMAKEVMAQHKANFQKAWDKVTYLYDIPLNKGRVDVQMAFQKGRLMHVQDIFKPFNEGSNGLIFLPPNIDQSDRC</sequence>
<dbReference type="AlphaFoldDB" id="A0AAQ3S4W9"/>
<protein>
    <submittedName>
        <fullName evidence="1">Uncharacterized protein</fullName>
    </submittedName>
</protein>
<keyword evidence="2" id="KW-1185">Reference proteome</keyword>
<gene>
    <name evidence="1" type="ORF">V8G54_009485</name>
</gene>
<organism evidence="1 2">
    <name type="scientific">Vigna mungo</name>
    <name type="common">Black gram</name>
    <name type="synonym">Phaseolus mungo</name>
    <dbReference type="NCBI Taxonomy" id="3915"/>
    <lineage>
        <taxon>Eukaryota</taxon>
        <taxon>Viridiplantae</taxon>
        <taxon>Streptophyta</taxon>
        <taxon>Embryophyta</taxon>
        <taxon>Tracheophyta</taxon>
        <taxon>Spermatophyta</taxon>
        <taxon>Magnoliopsida</taxon>
        <taxon>eudicotyledons</taxon>
        <taxon>Gunneridae</taxon>
        <taxon>Pentapetalae</taxon>
        <taxon>rosids</taxon>
        <taxon>fabids</taxon>
        <taxon>Fabales</taxon>
        <taxon>Fabaceae</taxon>
        <taxon>Papilionoideae</taxon>
        <taxon>50 kb inversion clade</taxon>
        <taxon>NPAAA clade</taxon>
        <taxon>indigoferoid/millettioid clade</taxon>
        <taxon>Phaseoleae</taxon>
        <taxon>Vigna</taxon>
    </lineage>
</organism>
<evidence type="ECO:0000313" key="1">
    <source>
        <dbReference type="EMBL" id="WVZ16503.1"/>
    </source>
</evidence>
<proteinExistence type="predicted"/>